<dbReference type="CDD" id="cd03013">
    <property type="entry name" value="PRX5_like"/>
    <property type="match status" value="1"/>
</dbReference>
<dbReference type="InterPro" id="IPR013740">
    <property type="entry name" value="Redoxin"/>
</dbReference>
<accession>A0A0K1Q8J9</accession>
<dbReference type="KEGG" id="llu:AKJ09_08722"/>
<dbReference type="PANTHER" id="PTHR10430:SF16">
    <property type="entry name" value="PEROXIREDOXIN-5, MITOCHONDRIAL"/>
    <property type="match status" value="1"/>
</dbReference>
<keyword evidence="1" id="KW-0575">Peroxidase</keyword>
<gene>
    <name evidence="7" type="ORF">AKJ09_08722</name>
</gene>
<dbReference type="PANTHER" id="PTHR10430">
    <property type="entry name" value="PEROXIREDOXIN"/>
    <property type="match status" value="1"/>
</dbReference>
<dbReference type="Gene3D" id="3.40.30.10">
    <property type="entry name" value="Glutaredoxin"/>
    <property type="match status" value="2"/>
</dbReference>
<dbReference type="FunFam" id="3.40.30.10:FF:000020">
    <property type="entry name" value="Peroxiredoxin"/>
    <property type="match status" value="1"/>
</dbReference>
<dbReference type="GO" id="GO:0042744">
    <property type="term" value="P:hydrogen peroxide catabolic process"/>
    <property type="evidence" value="ECO:0007669"/>
    <property type="project" value="TreeGrafter"/>
</dbReference>
<evidence type="ECO:0000256" key="3">
    <source>
        <dbReference type="ARBA" id="ARBA00023002"/>
    </source>
</evidence>
<dbReference type="EMBL" id="CP012333">
    <property type="protein sequence ID" value="AKV02059.1"/>
    <property type="molecule type" value="Genomic_DNA"/>
</dbReference>
<dbReference type="Pfam" id="PF08534">
    <property type="entry name" value="Redoxin"/>
    <property type="match status" value="1"/>
</dbReference>
<sequence length="244" mass="26917">MQKKVPFESSEGKRVPEVTFRTREDAQWKNVSTKDVFAGKKVVVFALPGAFTPTCSSSHVPRYNELAPALRAQGVDSIVCISVNDAFVMAEWAKDQEAEEIVFLPDGNAEFTAGMGMLVDKQHLGFGQRSWRYSMLVDDGVVTKMFIEPDVEGDPFEVSDADTMLRHLAPDAKAPADILMIGREGCSFCAKARDLLDKRGLRYEEVPATPRRLRASSGRTTTPQIFIDGKHIGGAEDLALYLGE</sequence>
<dbReference type="GO" id="GO:0008379">
    <property type="term" value="F:thioredoxin peroxidase activity"/>
    <property type="evidence" value="ECO:0007669"/>
    <property type="project" value="InterPro"/>
</dbReference>
<dbReference type="Pfam" id="PF00462">
    <property type="entry name" value="Glutaredoxin"/>
    <property type="match status" value="1"/>
</dbReference>
<evidence type="ECO:0000256" key="4">
    <source>
        <dbReference type="ARBA" id="ARBA00023284"/>
    </source>
</evidence>
<name>A0A0K1Q8J9_9BACT</name>
<protein>
    <submittedName>
        <fullName evidence="7">Peroxiredoxin family protein/glutaredoxin</fullName>
    </submittedName>
</protein>
<keyword evidence="3" id="KW-0560">Oxidoreductase</keyword>
<dbReference type="SUPFAM" id="SSF52833">
    <property type="entry name" value="Thioredoxin-like"/>
    <property type="match status" value="1"/>
</dbReference>
<dbReference type="PROSITE" id="PS51352">
    <property type="entry name" value="THIOREDOXIN_2"/>
    <property type="match status" value="1"/>
</dbReference>
<dbReference type="Proteomes" id="UP000064967">
    <property type="component" value="Chromosome"/>
</dbReference>
<dbReference type="PATRIC" id="fig|1391654.3.peg.8832"/>
<keyword evidence="4" id="KW-0676">Redox-active center</keyword>
<evidence type="ECO:0000313" key="7">
    <source>
        <dbReference type="EMBL" id="AKV02059.1"/>
    </source>
</evidence>
<evidence type="ECO:0000256" key="2">
    <source>
        <dbReference type="ARBA" id="ARBA00022862"/>
    </source>
</evidence>
<dbReference type="InterPro" id="IPR002109">
    <property type="entry name" value="Glutaredoxin"/>
</dbReference>
<proteinExistence type="predicted"/>
<dbReference type="OrthoDB" id="9800621at2"/>
<dbReference type="InterPro" id="IPR037944">
    <property type="entry name" value="PRX5-like"/>
</dbReference>
<dbReference type="PROSITE" id="PS51354">
    <property type="entry name" value="GLUTAREDOXIN_2"/>
    <property type="match status" value="1"/>
</dbReference>
<dbReference type="InterPro" id="IPR036249">
    <property type="entry name" value="Thioredoxin-like_sf"/>
</dbReference>
<evidence type="ECO:0000259" key="6">
    <source>
        <dbReference type="PROSITE" id="PS51352"/>
    </source>
</evidence>
<feature type="active site" description="Cysteine sulfenic acid (-SOH) intermediate" evidence="5">
    <location>
        <position position="55"/>
    </location>
</feature>
<feature type="domain" description="Thioredoxin" evidence="6">
    <location>
        <begin position="9"/>
        <end position="173"/>
    </location>
</feature>
<keyword evidence="8" id="KW-1185">Reference proteome</keyword>
<dbReference type="RefSeq" id="WP_146653033.1">
    <property type="nucleotide sequence ID" value="NZ_CP012333.1"/>
</dbReference>
<evidence type="ECO:0000256" key="5">
    <source>
        <dbReference type="PIRSR" id="PIRSR637944-1"/>
    </source>
</evidence>
<dbReference type="GO" id="GO:0005737">
    <property type="term" value="C:cytoplasm"/>
    <property type="evidence" value="ECO:0007669"/>
    <property type="project" value="TreeGrafter"/>
</dbReference>
<dbReference type="STRING" id="1391654.AKJ09_08722"/>
<organism evidence="7 8">
    <name type="scientific">Labilithrix luteola</name>
    <dbReference type="NCBI Taxonomy" id="1391654"/>
    <lineage>
        <taxon>Bacteria</taxon>
        <taxon>Pseudomonadati</taxon>
        <taxon>Myxococcota</taxon>
        <taxon>Polyangia</taxon>
        <taxon>Polyangiales</taxon>
        <taxon>Labilitrichaceae</taxon>
        <taxon>Labilithrix</taxon>
    </lineage>
</organism>
<dbReference type="GO" id="GO:0045454">
    <property type="term" value="P:cell redox homeostasis"/>
    <property type="evidence" value="ECO:0007669"/>
    <property type="project" value="TreeGrafter"/>
</dbReference>
<dbReference type="GO" id="GO:0034599">
    <property type="term" value="P:cellular response to oxidative stress"/>
    <property type="evidence" value="ECO:0007669"/>
    <property type="project" value="InterPro"/>
</dbReference>
<reference evidence="7 8" key="1">
    <citation type="submission" date="2015-08" db="EMBL/GenBank/DDBJ databases">
        <authorList>
            <person name="Babu N.S."/>
            <person name="Beckwith C.J."/>
            <person name="Beseler K.G."/>
            <person name="Brison A."/>
            <person name="Carone J.V."/>
            <person name="Caskin T.P."/>
            <person name="Diamond M."/>
            <person name="Durham M.E."/>
            <person name="Foxe J.M."/>
            <person name="Go M."/>
            <person name="Henderson B.A."/>
            <person name="Jones I.B."/>
            <person name="McGettigan J.A."/>
            <person name="Micheletti S.J."/>
            <person name="Nasrallah M.E."/>
            <person name="Ortiz D."/>
            <person name="Piller C.R."/>
            <person name="Privatt S.R."/>
            <person name="Schneider S.L."/>
            <person name="Sharp S."/>
            <person name="Smith T.C."/>
            <person name="Stanton J.D."/>
            <person name="Ullery H.E."/>
            <person name="Wilson R.J."/>
            <person name="Serrano M.G."/>
            <person name="Buck G."/>
            <person name="Lee V."/>
            <person name="Wang Y."/>
            <person name="Carvalho R."/>
            <person name="Voegtly L."/>
            <person name="Shi R."/>
            <person name="Duckworth R."/>
            <person name="Johnson A."/>
            <person name="Loviza R."/>
            <person name="Walstead R."/>
            <person name="Shah Z."/>
            <person name="Kiflezghi M."/>
            <person name="Wade K."/>
            <person name="Ball S.L."/>
            <person name="Bradley K.W."/>
            <person name="Asai D.J."/>
            <person name="Bowman C.A."/>
            <person name="Russell D.A."/>
            <person name="Pope W.H."/>
            <person name="Jacobs-Sera D."/>
            <person name="Hendrix R.W."/>
            <person name="Hatfull G.F."/>
        </authorList>
    </citation>
    <scope>NUCLEOTIDE SEQUENCE [LARGE SCALE GENOMIC DNA]</scope>
    <source>
        <strain evidence="7 8">DSM 27648</strain>
    </source>
</reference>
<evidence type="ECO:0000313" key="8">
    <source>
        <dbReference type="Proteomes" id="UP000064967"/>
    </source>
</evidence>
<evidence type="ECO:0000256" key="1">
    <source>
        <dbReference type="ARBA" id="ARBA00022559"/>
    </source>
</evidence>
<dbReference type="InterPro" id="IPR013766">
    <property type="entry name" value="Thioredoxin_domain"/>
</dbReference>
<keyword evidence="2" id="KW-0049">Antioxidant</keyword>
<dbReference type="AlphaFoldDB" id="A0A0K1Q8J9"/>